<dbReference type="Proteomes" id="UP000886998">
    <property type="component" value="Unassembled WGS sequence"/>
</dbReference>
<gene>
    <name evidence="1" type="primary">AVEN_105482_1</name>
    <name evidence="1" type="ORF">TNIN_449941</name>
</gene>
<dbReference type="InterPro" id="IPR008042">
    <property type="entry name" value="Retrotrans_Pao"/>
</dbReference>
<dbReference type="PANTHER" id="PTHR47331:SF5">
    <property type="entry name" value="RIBONUCLEASE H"/>
    <property type="match status" value="1"/>
</dbReference>
<dbReference type="EMBL" id="BMAV01006592">
    <property type="protein sequence ID" value="GFY48652.1"/>
    <property type="molecule type" value="Genomic_DNA"/>
</dbReference>
<evidence type="ECO:0008006" key="3">
    <source>
        <dbReference type="Google" id="ProtNLM"/>
    </source>
</evidence>
<dbReference type="AlphaFoldDB" id="A0A8X6X7T2"/>
<keyword evidence="2" id="KW-1185">Reference proteome</keyword>
<proteinExistence type="predicted"/>
<protein>
    <recommendedName>
        <fullName evidence="3">Peptidase aspartic putative domain-containing protein</fullName>
    </recommendedName>
</protein>
<evidence type="ECO:0000313" key="1">
    <source>
        <dbReference type="EMBL" id="GFY48652.1"/>
    </source>
</evidence>
<dbReference type="PANTHER" id="PTHR47331">
    <property type="entry name" value="PHD-TYPE DOMAIN-CONTAINING PROTEIN"/>
    <property type="match status" value="1"/>
</dbReference>
<dbReference type="Pfam" id="PF05380">
    <property type="entry name" value="Peptidase_A17"/>
    <property type="match status" value="1"/>
</dbReference>
<dbReference type="OrthoDB" id="416987at2759"/>
<reference evidence="1" key="1">
    <citation type="submission" date="2020-08" db="EMBL/GenBank/DDBJ databases">
        <title>Multicomponent nature underlies the extraordinary mechanical properties of spider dragline silk.</title>
        <authorList>
            <person name="Kono N."/>
            <person name="Nakamura H."/>
            <person name="Mori M."/>
            <person name="Yoshida Y."/>
            <person name="Ohtoshi R."/>
            <person name="Malay A.D."/>
            <person name="Moran D.A.P."/>
            <person name="Tomita M."/>
            <person name="Numata K."/>
            <person name="Arakawa K."/>
        </authorList>
    </citation>
    <scope>NUCLEOTIDE SEQUENCE</scope>
</reference>
<evidence type="ECO:0000313" key="2">
    <source>
        <dbReference type="Proteomes" id="UP000886998"/>
    </source>
</evidence>
<accession>A0A8X6X7T2</accession>
<sequence length="537" mass="62079">MSYEDRKSQVIRKRCCLVCLKVGHLAKRCHSRVRCLICKRRHYQLLCSDLRKGKETNFSSKDRTTDNEQKSTETLLTNLPSEHEIYLKIIMIRLRNRDKEVYVRALLDDGSQRSYIEKNLAAELFLSPSGSEIFSQGLFGGGISPASEHKRYMMLEEIHHLPIRVLLGADILGSILTGRIKVLSSEVSAVETLLGWKILRLGKKREVVNLVTLSLQNMDVPKMWDLEVLGITDPIEKKNESLLEEETLVHFKEKIRICEDQRYEVALPWLAGHPALYDKYDASESRLRTATKRLINENYFEAYDNVFKQWELDGIIEAVPIDQLAKEVHYLPHRPVIKTSSNTTKVRRVFDASFKKLGFASLNECLSVGPIHKILPLLLGFRFGAIGCSQRRTFLQVTIKFRLYPRKASYKKGTAICDQQCMRSDWLYGSSFIVTKVAYARSLKRKKEWDEVLPVELEHKYRLWEKTMHLMSKCTIPRRFFAENYDDFTLHIFIDASAYAYATCAFLRCEFKGQITVKLIAGKARLAPMKKIHNPTT</sequence>
<name>A0A8X6X7T2_9ARAC</name>
<comment type="caution">
    <text evidence="1">The sequence shown here is derived from an EMBL/GenBank/DDBJ whole genome shotgun (WGS) entry which is preliminary data.</text>
</comment>
<organism evidence="1 2">
    <name type="scientific">Trichonephila inaurata madagascariensis</name>
    <dbReference type="NCBI Taxonomy" id="2747483"/>
    <lineage>
        <taxon>Eukaryota</taxon>
        <taxon>Metazoa</taxon>
        <taxon>Ecdysozoa</taxon>
        <taxon>Arthropoda</taxon>
        <taxon>Chelicerata</taxon>
        <taxon>Arachnida</taxon>
        <taxon>Araneae</taxon>
        <taxon>Araneomorphae</taxon>
        <taxon>Entelegynae</taxon>
        <taxon>Araneoidea</taxon>
        <taxon>Nephilidae</taxon>
        <taxon>Trichonephila</taxon>
        <taxon>Trichonephila inaurata</taxon>
    </lineage>
</organism>